<feature type="region of interest" description="Disordered" evidence="1">
    <location>
        <begin position="41"/>
        <end position="97"/>
    </location>
</feature>
<dbReference type="AlphaFoldDB" id="A0A8H6YCR3"/>
<accession>A0A8H6YCR3</accession>
<keyword evidence="4" id="KW-1185">Reference proteome</keyword>
<evidence type="ECO:0008006" key="5">
    <source>
        <dbReference type="Google" id="ProtNLM"/>
    </source>
</evidence>
<evidence type="ECO:0000313" key="3">
    <source>
        <dbReference type="EMBL" id="KAF7356341.1"/>
    </source>
</evidence>
<feature type="signal peptide" evidence="2">
    <location>
        <begin position="1"/>
        <end position="21"/>
    </location>
</feature>
<name>A0A8H6YCR3_9AGAR</name>
<gene>
    <name evidence="3" type="ORF">MVEN_00966400</name>
</gene>
<organism evidence="3 4">
    <name type="scientific">Mycena venus</name>
    <dbReference type="NCBI Taxonomy" id="2733690"/>
    <lineage>
        <taxon>Eukaryota</taxon>
        <taxon>Fungi</taxon>
        <taxon>Dikarya</taxon>
        <taxon>Basidiomycota</taxon>
        <taxon>Agaricomycotina</taxon>
        <taxon>Agaricomycetes</taxon>
        <taxon>Agaricomycetidae</taxon>
        <taxon>Agaricales</taxon>
        <taxon>Marasmiineae</taxon>
        <taxon>Mycenaceae</taxon>
        <taxon>Mycena</taxon>
    </lineage>
</organism>
<proteinExistence type="predicted"/>
<dbReference type="Proteomes" id="UP000620124">
    <property type="component" value="Unassembled WGS sequence"/>
</dbReference>
<reference evidence="3" key="1">
    <citation type="submission" date="2020-05" db="EMBL/GenBank/DDBJ databases">
        <title>Mycena genomes resolve the evolution of fungal bioluminescence.</title>
        <authorList>
            <person name="Tsai I.J."/>
        </authorList>
    </citation>
    <scope>NUCLEOTIDE SEQUENCE</scope>
    <source>
        <strain evidence="3">CCC161011</strain>
    </source>
</reference>
<evidence type="ECO:0000256" key="1">
    <source>
        <dbReference type="SAM" id="MobiDB-lite"/>
    </source>
</evidence>
<dbReference type="OrthoDB" id="3042127at2759"/>
<comment type="caution">
    <text evidence="3">The sequence shown here is derived from an EMBL/GenBank/DDBJ whole genome shotgun (WGS) entry which is preliminary data.</text>
</comment>
<dbReference type="EMBL" id="JACAZI010000007">
    <property type="protein sequence ID" value="KAF7356341.1"/>
    <property type="molecule type" value="Genomic_DNA"/>
</dbReference>
<feature type="compositionally biased region" description="Basic and acidic residues" evidence="1">
    <location>
        <begin position="58"/>
        <end position="83"/>
    </location>
</feature>
<evidence type="ECO:0000313" key="4">
    <source>
        <dbReference type="Proteomes" id="UP000620124"/>
    </source>
</evidence>
<feature type="chain" id="PRO_5034954509" description="Secreted protein" evidence="2">
    <location>
        <begin position="22"/>
        <end position="97"/>
    </location>
</feature>
<keyword evidence="2" id="KW-0732">Signal</keyword>
<feature type="compositionally biased region" description="Polar residues" evidence="1">
    <location>
        <begin position="86"/>
        <end position="97"/>
    </location>
</feature>
<protein>
    <recommendedName>
        <fullName evidence="5">Secreted protein</fullName>
    </recommendedName>
</protein>
<evidence type="ECO:0000256" key="2">
    <source>
        <dbReference type="SAM" id="SignalP"/>
    </source>
</evidence>
<sequence>MLVAPFFMCAIAFKLALVATATPVNEREALGLPVHDALERATQGPSKRIQLDAAQRGTQDDRRQLDIAERGFPEKRIQLDDAQRGAQDNSSTVTVTP</sequence>